<reference evidence="1 2" key="1">
    <citation type="submission" date="2019-03" db="EMBL/GenBank/DDBJ databases">
        <title>Genomic Encyclopedia of Type Strains, Phase IV (KMG-IV): sequencing the most valuable type-strain genomes for metagenomic binning, comparative biology and taxonomic classification.</title>
        <authorList>
            <person name="Goeker M."/>
        </authorList>
    </citation>
    <scope>NUCLEOTIDE SEQUENCE [LARGE SCALE GENOMIC DNA]</scope>
    <source>
        <strain evidence="1 2">DSM 13587</strain>
    </source>
</reference>
<dbReference type="Proteomes" id="UP000295717">
    <property type="component" value="Unassembled WGS sequence"/>
</dbReference>
<sequence length="442" mass="49404">MNGVKQSTVHRLRQLKAGRRILSYWSIRNPAFMHHYLGLAALLRRHFAGADLTSLCQSLIRQATDDPQEAASLMDAAIIFQFHGNQDLALKLQQEALRISRHYRLPAQPPIRLRLLALMAPGDLMANVPVECLLENSDIELNLYYATPGDIDPVEIPEHDVLFIAIGESEANRALLTSWLPHLADWPRPILNNPLHISHTAREMAARLLQGVPGTLMPPTRRIDRARLRQVADDLAASSDSPHELGFPLLVRPLDSHAGHDLNKLDTPEELVALLNRLPGEEFFVSPFIDYHSQDGLFRKVRVILIAGQPFACHMAVSSHWMIHYLNAGMADSAEKRAEEATFMATFDQSFAVRHGAALAAIHEAIGLDYLGIDCAEMPDGRLLIFEVDHAMIVHDLDPPDLYPYKSPAMRKLFAAFRTMLIRATEPDQATSDQTGHRKSLG</sequence>
<keyword evidence="2" id="KW-1185">Reference proteome</keyword>
<dbReference type="SUPFAM" id="SSF56059">
    <property type="entry name" value="Glutathione synthetase ATP-binding domain-like"/>
    <property type="match status" value="1"/>
</dbReference>
<dbReference type="GO" id="GO:0016874">
    <property type="term" value="F:ligase activity"/>
    <property type="evidence" value="ECO:0007669"/>
    <property type="project" value="UniProtKB-KW"/>
</dbReference>
<evidence type="ECO:0000313" key="2">
    <source>
        <dbReference type="Proteomes" id="UP000295717"/>
    </source>
</evidence>
<gene>
    <name evidence="1" type="ORF">EDC35_107137</name>
</gene>
<dbReference type="EMBL" id="SMAO01000007">
    <property type="protein sequence ID" value="TCT19809.1"/>
    <property type="molecule type" value="Genomic_DNA"/>
</dbReference>
<comment type="caution">
    <text evidence="1">The sequence shown here is derived from an EMBL/GenBank/DDBJ whole genome shotgun (WGS) entry which is preliminary data.</text>
</comment>
<keyword evidence="1" id="KW-0436">Ligase</keyword>
<evidence type="ECO:0000313" key="1">
    <source>
        <dbReference type="EMBL" id="TCT19809.1"/>
    </source>
</evidence>
<organism evidence="1 2">
    <name type="scientific">Thiobaca trueperi</name>
    <dbReference type="NCBI Taxonomy" id="127458"/>
    <lineage>
        <taxon>Bacteria</taxon>
        <taxon>Pseudomonadati</taxon>
        <taxon>Pseudomonadota</taxon>
        <taxon>Gammaproteobacteria</taxon>
        <taxon>Chromatiales</taxon>
        <taxon>Chromatiaceae</taxon>
        <taxon>Thiobaca</taxon>
    </lineage>
</organism>
<proteinExistence type="predicted"/>
<protein>
    <submittedName>
        <fullName evidence="1">Glutathione synthase/RimK-type ligase-like ATP-grasp enzyme</fullName>
    </submittedName>
</protein>
<accession>A0A4R3MZP3</accession>
<dbReference type="AlphaFoldDB" id="A0A4R3MZP3"/>
<name>A0A4R3MZP3_9GAMM</name>